<dbReference type="EMBL" id="AOHV01000034">
    <property type="protein sequence ID" value="ELY35325.1"/>
    <property type="molecule type" value="Genomic_DNA"/>
</dbReference>
<feature type="transmembrane region" description="Helical" evidence="1">
    <location>
        <begin position="87"/>
        <end position="108"/>
    </location>
</feature>
<reference evidence="3 5" key="2">
    <citation type="journal article" date="2014" name="PLoS Genet.">
        <title>Phylogenetically driven sequencing of extremely halophilic archaea reveals strategies for static and dynamic osmo-response.</title>
        <authorList>
            <person name="Becker E.A."/>
            <person name="Seitzer P.M."/>
            <person name="Tritt A."/>
            <person name="Larsen D."/>
            <person name="Krusor M."/>
            <person name="Yao A.I."/>
            <person name="Wu D."/>
            <person name="Madern D."/>
            <person name="Eisen J.A."/>
            <person name="Darling A.E."/>
            <person name="Facciotti M.T."/>
        </authorList>
    </citation>
    <scope>NUCLEOTIDE SEQUENCE [LARGE SCALE GENOMIC DNA]</scope>
    <source>
        <strain evidence="3">B3</strain>
        <strain evidence="5">DSM 18796 / CECT 7217 / JCM 14584 / KCTC 4019 / B3</strain>
    </source>
</reference>
<dbReference type="HOGENOM" id="CLU_2177809_0_0_2"/>
<name>D8J3E7_HALJB</name>
<evidence type="ECO:0000256" key="1">
    <source>
        <dbReference type="SAM" id="Phobius"/>
    </source>
</evidence>
<organism evidence="2 4">
    <name type="scientific">Halalkalicoccus jeotgali (strain DSM 18796 / CECT 7217 / JCM 14584 / KCTC 4019 / B3)</name>
    <dbReference type="NCBI Taxonomy" id="795797"/>
    <lineage>
        <taxon>Archaea</taxon>
        <taxon>Methanobacteriati</taxon>
        <taxon>Methanobacteriota</taxon>
        <taxon>Stenosarchaea group</taxon>
        <taxon>Halobacteria</taxon>
        <taxon>Halobacteriales</taxon>
        <taxon>Halococcaceae</taxon>
        <taxon>Halalkalicoccus</taxon>
    </lineage>
</organism>
<dbReference type="Proteomes" id="UP000011645">
    <property type="component" value="Unassembled WGS sequence"/>
</dbReference>
<dbReference type="Proteomes" id="UP000000390">
    <property type="component" value="Chromosome"/>
</dbReference>
<proteinExistence type="predicted"/>
<keyword evidence="1" id="KW-0472">Membrane</keyword>
<reference evidence="2 4" key="1">
    <citation type="journal article" date="2010" name="J. Bacteriol.">
        <title>Complete genome sequence of Halalkalicoccus jeotgali B3(T), an extremely halophilic archaeon.</title>
        <authorList>
            <person name="Roh S.W."/>
            <person name="Nam Y.D."/>
            <person name="Nam S.H."/>
            <person name="Choi S.H."/>
            <person name="Park H.S."/>
            <person name="Bae J.W."/>
        </authorList>
    </citation>
    <scope>NUCLEOTIDE SEQUENCE [LARGE SCALE GENOMIC DNA]</scope>
    <source>
        <strain evidence="2">B3</strain>
        <strain evidence="4">DSM 18796 / CECT 7217 / JCM 14584 / KCTC 4019 / B3</strain>
    </source>
</reference>
<keyword evidence="1" id="KW-0812">Transmembrane</keyword>
<sequence length="109" mass="11864">MSRRSHSHGSPDEAAERGLLGIAWFAFVLGFAHEEEFEIIALYAGSNHCLELMSAYAITVIVGIVGLTMPLIAGYQHSEERIETYTPYLPAFSAAVLIIMGVGFITGLF</sequence>
<accession>D8J3E7</accession>
<evidence type="ECO:0000313" key="2">
    <source>
        <dbReference type="EMBL" id="ADJ15254.1"/>
    </source>
</evidence>
<evidence type="ECO:0000313" key="5">
    <source>
        <dbReference type="Proteomes" id="UP000011645"/>
    </source>
</evidence>
<feature type="transmembrane region" description="Helical" evidence="1">
    <location>
        <begin position="53"/>
        <end position="75"/>
    </location>
</feature>
<gene>
    <name evidence="2" type="ordered locus">HacjB3_09355</name>
    <name evidence="3" type="ORF">C497_13321</name>
</gene>
<evidence type="ECO:0000313" key="4">
    <source>
        <dbReference type="Proteomes" id="UP000000390"/>
    </source>
</evidence>
<dbReference type="AlphaFoldDB" id="D8J3E7"/>
<dbReference type="STRING" id="795797.HacjB3_09355"/>
<evidence type="ECO:0000313" key="3">
    <source>
        <dbReference type="EMBL" id="ELY35325.1"/>
    </source>
</evidence>
<dbReference type="PATRIC" id="fig|795797.18.peg.1866"/>
<keyword evidence="1" id="KW-1133">Transmembrane helix</keyword>
<keyword evidence="5" id="KW-1185">Reference proteome</keyword>
<dbReference type="eggNOG" id="arCOG03919">
    <property type="taxonomic scope" value="Archaea"/>
</dbReference>
<dbReference type="EMBL" id="CP002062">
    <property type="protein sequence ID" value="ADJ15254.1"/>
    <property type="molecule type" value="Genomic_DNA"/>
</dbReference>
<protein>
    <submittedName>
        <fullName evidence="2">Uncharacterized protein</fullName>
    </submittedName>
</protein>
<dbReference type="KEGG" id="hje:HacjB3_09355"/>